<evidence type="ECO:0000256" key="4">
    <source>
        <dbReference type="ARBA" id="ARBA00022763"/>
    </source>
</evidence>
<name>A0A6S6T4T3_9BACT</name>
<protein>
    <recommendedName>
        <fullName evidence="1">DNA ligase (NAD(+))</fullName>
        <ecNumber evidence="1">6.5.1.2</ecNumber>
    </recommendedName>
</protein>
<keyword evidence="4" id="KW-0227">DNA damage</keyword>
<reference evidence="9" key="1">
    <citation type="submission" date="2020-01" db="EMBL/GenBank/DDBJ databases">
        <authorList>
            <person name="Meier V. D."/>
            <person name="Meier V D."/>
        </authorList>
    </citation>
    <scope>NUCLEOTIDE SEQUENCE</scope>
    <source>
        <strain evidence="9">HLG_WM_MAG_12</strain>
    </source>
</reference>
<dbReference type="SMART" id="SM00532">
    <property type="entry name" value="LIGANc"/>
    <property type="match status" value="1"/>
</dbReference>
<accession>A0A6S6T4T3</accession>
<keyword evidence="5" id="KW-0520">NAD</keyword>
<evidence type="ECO:0000256" key="2">
    <source>
        <dbReference type="ARBA" id="ARBA00022598"/>
    </source>
</evidence>
<dbReference type="GO" id="GO:0006260">
    <property type="term" value="P:DNA replication"/>
    <property type="evidence" value="ECO:0007669"/>
    <property type="project" value="UniProtKB-KW"/>
</dbReference>
<evidence type="ECO:0000256" key="3">
    <source>
        <dbReference type="ARBA" id="ARBA00022705"/>
    </source>
</evidence>
<evidence type="ECO:0000256" key="1">
    <source>
        <dbReference type="ARBA" id="ARBA00012722"/>
    </source>
</evidence>
<dbReference type="Pfam" id="PF01653">
    <property type="entry name" value="DNA_ligase_aden"/>
    <property type="match status" value="1"/>
</dbReference>
<dbReference type="InterPro" id="IPR018239">
    <property type="entry name" value="DNA_ligase_AS"/>
</dbReference>
<dbReference type="NCBIfam" id="NF005932">
    <property type="entry name" value="PRK07956.1"/>
    <property type="match status" value="1"/>
</dbReference>
<dbReference type="EC" id="6.5.1.2" evidence="1"/>
<evidence type="ECO:0000256" key="5">
    <source>
        <dbReference type="ARBA" id="ARBA00023027"/>
    </source>
</evidence>
<evidence type="ECO:0000313" key="9">
    <source>
        <dbReference type="EMBL" id="CAA6813255.1"/>
    </source>
</evidence>
<dbReference type="InterPro" id="IPR012340">
    <property type="entry name" value="NA-bd_OB-fold"/>
</dbReference>
<dbReference type="Gene3D" id="1.10.287.610">
    <property type="entry name" value="Helix hairpin bin"/>
    <property type="match status" value="1"/>
</dbReference>
<dbReference type="Gene3D" id="3.30.470.30">
    <property type="entry name" value="DNA ligase/mRNA capping enzyme"/>
    <property type="match status" value="1"/>
</dbReference>
<organism evidence="9">
    <name type="scientific">uncultured Campylobacterales bacterium</name>
    <dbReference type="NCBI Taxonomy" id="352960"/>
    <lineage>
        <taxon>Bacteria</taxon>
        <taxon>Pseudomonadati</taxon>
        <taxon>Campylobacterota</taxon>
        <taxon>Epsilonproteobacteria</taxon>
        <taxon>Campylobacterales</taxon>
        <taxon>environmental samples</taxon>
    </lineage>
</organism>
<evidence type="ECO:0000256" key="6">
    <source>
        <dbReference type="ARBA" id="ARBA00023204"/>
    </source>
</evidence>
<dbReference type="InterPro" id="IPR004150">
    <property type="entry name" value="NAD_DNA_ligase_OB"/>
</dbReference>
<dbReference type="PROSITE" id="PS01055">
    <property type="entry name" value="DNA_LIGASE_N1"/>
    <property type="match status" value="1"/>
</dbReference>
<sequence length="383" mass="43766">MTNKQYQEKLEILKKLGFAYYVLDEPQVSDYEYDLLYHEVLVYEENNPTLVDPSSVTKRIGGIIQESFSKSTHIKKMWSMQDIFTDDELLDWISKIEKNFPNIKYIVEPKFDGASLNLLYENGKLITASTRGDGSIGEDVTKNILTVHSIPLTINHKEKIEIRGEIVIKKDDFNTINEQRIKENKPLFANPRNAAAGSLRQLDTSVTAKRKLFFYPWGVGQNNLVYNSYNDLMSYIYSLGFLKPPVKDLVNSVQDIQNFYQKLIDTKNDIPMLMDGLVIKIDDINSHEALGYTAKYPKWMVAYKFPAVEKTTIINSIDLQVGKTGVVTPVANVETVNIDGANISRVTLHNFDEILKKDLRIHDKVIIIRSGDVIPKIIKPIKE</sequence>
<gene>
    <name evidence="9" type="ORF">HELGO_WM22739</name>
</gene>
<dbReference type="AlphaFoldDB" id="A0A6S6T4T3"/>
<dbReference type="SUPFAM" id="SSF50249">
    <property type="entry name" value="Nucleic acid-binding proteins"/>
    <property type="match status" value="1"/>
</dbReference>
<dbReference type="Gene3D" id="2.40.50.140">
    <property type="entry name" value="Nucleic acid-binding proteins"/>
    <property type="match status" value="1"/>
</dbReference>
<proteinExistence type="predicted"/>
<dbReference type="InterPro" id="IPR013840">
    <property type="entry name" value="DNAligase_N"/>
</dbReference>
<dbReference type="InterPro" id="IPR013839">
    <property type="entry name" value="DNAligase_adenylation"/>
</dbReference>
<dbReference type="GO" id="GO:0006281">
    <property type="term" value="P:DNA repair"/>
    <property type="evidence" value="ECO:0007669"/>
    <property type="project" value="UniProtKB-KW"/>
</dbReference>
<keyword evidence="2 9" id="KW-0436">Ligase</keyword>
<dbReference type="GO" id="GO:0003911">
    <property type="term" value="F:DNA ligase (NAD+) activity"/>
    <property type="evidence" value="ECO:0007669"/>
    <property type="project" value="UniProtKB-EC"/>
</dbReference>
<dbReference type="CDD" id="cd00114">
    <property type="entry name" value="LIGANc"/>
    <property type="match status" value="1"/>
</dbReference>
<evidence type="ECO:0000259" key="8">
    <source>
        <dbReference type="SMART" id="SM00532"/>
    </source>
</evidence>
<keyword evidence="6" id="KW-0234">DNA repair</keyword>
<feature type="non-terminal residue" evidence="9">
    <location>
        <position position="383"/>
    </location>
</feature>
<keyword evidence="3" id="KW-0235">DNA replication</keyword>
<dbReference type="EMBL" id="CACVAW010000054">
    <property type="protein sequence ID" value="CAA6813255.1"/>
    <property type="molecule type" value="Genomic_DNA"/>
</dbReference>
<evidence type="ECO:0000256" key="7">
    <source>
        <dbReference type="ARBA" id="ARBA00034005"/>
    </source>
</evidence>
<comment type="catalytic activity">
    <reaction evidence="7">
        <text>NAD(+) + (deoxyribonucleotide)n-3'-hydroxyl + 5'-phospho-(deoxyribonucleotide)m = (deoxyribonucleotide)n+m + AMP + beta-nicotinamide D-nucleotide.</text>
        <dbReference type="EC" id="6.5.1.2"/>
    </reaction>
</comment>
<dbReference type="Pfam" id="PF03120">
    <property type="entry name" value="OB_DNA_ligase"/>
    <property type="match status" value="1"/>
</dbReference>
<dbReference type="SUPFAM" id="SSF56091">
    <property type="entry name" value="DNA ligase/mRNA capping enzyme, catalytic domain"/>
    <property type="match status" value="1"/>
</dbReference>
<feature type="domain" description="NAD-dependent DNA ligase N-terminal" evidence="8">
    <location>
        <begin position="1"/>
        <end position="383"/>
    </location>
</feature>